<dbReference type="Pfam" id="PF14322">
    <property type="entry name" value="SusD-like_3"/>
    <property type="match status" value="1"/>
</dbReference>
<dbReference type="InterPro" id="IPR011990">
    <property type="entry name" value="TPR-like_helical_dom_sf"/>
</dbReference>
<dbReference type="InterPro" id="IPR033985">
    <property type="entry name" value="SusD-like_N"/>
</dbReference>
<feature type="domain" description="SusD-like N-terminal" evidence="1">
    <location>
        <begin position="21"/>
        <end position="209"/>
    </location>
</feature>
<proteinExistence type="predicted"/>
<dbReference type="Gene3D" id="1.25.40.390">
    <property type="match status" value="1"/>
</dbReference>
<organism evidence="2 3">
    <name type="scientific">Sphingobacterium paucimobilis HER1398</name>
    <dbReference type="NCBI Taxonomy" id="1346330"/>
    <lineage>
        <taxon>Bacteria</taxon>
        <taxon>Pseudomonadati</taxon>
        <taxon>Bacteroidota</taxon>
        <taxon>Sphingobacteriia</taxon>
        <taxon>Sphingobacteriales</taxon>
        <taxon>Sphingobacteriaceae</taxon>
        <taxon>Sphingobacterium</taxon>
    </lineage>
</organism>
<dbReference type="PROSITE" id="PS51257">
    <property type="entry name" value="PROKAR_LIPOPROTEIN"/>
    <property type="match status" value="1"/>
</dbReference>
<comment type="caution">
    <text evidence="2">The sequence shown here is derived from an EMBL/GenBank/DDBJ whole genome shotgun (WGS) entry which is preliminary data.</text>
</comment>
<accession>U2HQR5</accession>
<dbReference type="RefSeq" id="WP_021072349.1">
    <property type="nucleotide sequence ID" value="NZ_ATDL01000022.1"/>
</dbReference>
<dbReference type="EMBL" id="ATDL01000022">
    <property type="protein sequence ID" value="ERJ57615.1"/>
    <property type="molecule type" value="Genomic_DNA"/>
</dbReference>
<sequence>MKRILTYVIMLTAFMISSCKKFLDVLPDDTVYEKELFKNERGFTKALNGIYVQLGHGDLYGRELKYGSLDVLGGYWMPTVNEMSLYSQLQKFNFKDQQVEKRIDMFWNELYKAIHQTNLIIRNLSNIEDDARYNLIAGEVYGLRAYLHLEILKLFGPVIKEEGLDAQAIPYYLTADRSPAKFLPAKEVLKLLEEDLQRSIKFLEEDPIKTIGRKENANNSLIAEYTGLLDRRGARFNYYAAKATLARKSQWEGDLPKAYERANVVIEELKETEAIHLKTWEDDVKRFTIENIFGLVPRNPKPAIDRDFVSNNIPFDFGGFLEKIFYEDRVNGNFDTRYNKWFSIDKNNSVGTKFIKLTLDQKDVDDKKFDLYELQMIGLPEMYFIAIESQMESNLKGALTLLNEFRESRDIYSELEANSPAELKKMLIEEVRREYIGEGYLYSFYKRTFNTIHQSPKNGADIQPSLAIFKFPIPLDENIYNK</sequence>
<dbReference type="PATRIC" id="fig|1346330.5.peg.4353"/>
<dbReference type="Proteomes" id="UP000016584">
    <property type="component" value="Unassembled WGS sequence"/>
</dbReference>
<gene>
    <name evidence="2" type="ORF">M472_02430</name>
</gene>
<dbReference type="AlphaFoldDB" id="U2HQR5"/>
<evidence type="ECO:0000259" key="1">
    <source>
        <dbReference type="Pfam" id="PF14322"/>
    </source>
</evidence>
<protein>
    <recommendedName>
        <fullName evidence="1">SusD-like N-terminal domain-containing protein</fullName>
    </recommendedName>
</protein>
<evidence type="ECO:0000313" key="2">
    <source>
        <dbReference type="EMBL" id="ERJ57615.1"/>
    </source>
</evidence>
<dbReference type="OrthoDB" id="1097962at2"/>
<name>U2HQR5_9SPHI</name>
<dbReference type="SUPFAM" id="SSF48452">
    <property type="entry name" value="TPR-like"/>
    <property type="match status" value="1"/>
</dbReference>
<keyword evidence="3" id="KW-1185">Reference proteome</keyword>
<reference evidence="2 3" key="1">
    <citation type="journal article" date="2013" name="Genome Announc.">
        <title>The Draft Genome Sequence of Sphingomonas paucimobilis Strain HER1398 (Proteobacteria), Host to the Giant PAU Phage, Indicates That It Is a Member of the Genus Sphingobacterium (Bacteroidetes).</title>
        <authorList>
            <person name="White R.A.III."/>
            <person name="Suttle C.A."/>
        </authorList>
    </citation>
    <scope>NUCLEOTIDE SEQUENCE [LARGE SCALE GENOMIC DNA]</scope>
    <source>
        <strain evidence="2 3">HER1398</strain>
    </source>
</reference>
<dbReference type="STRING" id="1346330.M472_02430"/>
<evidence type="ECO:0000313" key="3">
    <source>
        <dbReference type="Proteomes" id="UP000016584"/>
    </source>
</evidence>